<dbReference type="GeneID" id="66107643"/>
<dbReference type="Proteomes" id="UP000812287">
    <property type="component" value="Unassembled WGS sequence"/>
</dbReference>
<comment type="caution">
    <text evidence="2">The sequence shown here is derived from an EMBL/GenBank/DDBJ whole genome shotgun (WGS) entry which is preliminary data.</text>
</comment>
<dbReference type="EMBL" id="MU250526">
    <property type="protein sequence ID" value="KAG7450500.1"/>
    <property type="molecule type" value="Genomic_DNA"/>
</dbReference>
<proteinExistence type="predicted"/>
<gene>
    <name evidence="2" type="ORF">BT62DRAFT_927785</name>
</gene>
<accession>A0A9P8AWM7</accession>
<dbReference type="RefSeq" id="XP_043044000.1">
    <property type="nucleotide sequence ID" value="XM_043185346.1"/>
</dbReference>
<sequence>MFRGASWNSPGDHQSHTSLSSCLPSGVNLTGFAACEASFPLFGFEEWVPLA</sequence>
<evidence type="ECO:0000313" key="2">
    <source>
        <dbReference type="EMBL" id="KAG7450500.1"/>
    </source>
</evidence>
<protein>
    <submittedName>
        <fullName evidence="2">Uncharacterized protein</fullName>
    </submittedName>
</protein>
<dbReference type="PROSITE" id="PS51257">
    <property type="entry name" value="PROKAR_LIPOPROTEIN"/>
    <property type="match status" value="1"/>
</dbReference>
<name>A0A9P8AWM7_9AGAR</name>
<evidence type="ECO:0000313" key="3">
    <source>
        <dbReference type="Proteomes" id="UP000812287"/>
    </source>
</evidence>
<organism evidence="2 3">
    <name type="scientific">Guyanagaster necrorhizus</name>
    <dbReference type="NCBI Taxonomy" id="856835"/>
    <lineage>
        <taxon>Eukaryota</taxon>
        <taxon>Fungi</taxon>
        <taxon>Dikarya</taxon>
        <taxon>Basidiomycota</taxon>
        <taxon>Agaricomycotina</taxon>
        <taxon>Agaricomycetes</taxon>
        <taxon>Agaricomycetidae</taxon>
        <taxon>Agaricales</taxon>
        <taxon>Marasmiineae</taxon>
        <taxon>Physalacriaceae</taxon>
        <taxon>Guyanagaster</taxon>
    </lineage>
</organism>
<reference evidence="2" key="1">
    <citation type="submission" date="2020-11" db="EMBL/GenBank/DDBJ databases">
        <title>Adaptations for nitrogen fixation in a non-lichenized fungal sporocarp promotes dispersal by wood-feeding termites.</title>
        <authorList>
            <consortium name="DOE Joint Genome Institute"/>
            <person name="Koch R.A."/>
            <person name="Yoon G."/>
            <person name="Arayal U."/>
            <person name="Lail K."/>
            <person name="Amirebrahimi M."/>
            <person name="Labutti K."/>
            <person name="Lipzen A."/>
            <person name="Riley R."/>
            <person name="Barry K."/>
            <person name="Henrissat B."/>
            <person name="Grigoriev I.V."/>
            <person name="Herr J.R."/>
            <person name="Aime M.C."/>
        </authorList>
    </citation>
    <scope>NUCLEOTIDE SEQUENCE</scope>
    <source>
        <strain evidence="2">MCA 3950</strain>
    </source>
</reference>
<keyword evidence="3" id="KW-1185">Reference proteome</keyword>
<evidence type="ECO:0000256" key="1">
    <source>
        <dbReference type="SAM" id="MobiDB-lite"/>
    </source>
</evidence>
<feature type="region of interest" description="Disordered" evidence="1">
    <location>
        <begin position="1"/>
        <end position="20"/>
    </location>
</feature>
<dbReference type="AlphaFoldDB" id="A0A9P8AWM7"/>